<dbReference type="PANTHER" id="PTHR12692:SF0">
    <property type="entry name" value="GH11935P"/>
    <property type="match status" value="1"/>
</dbReference>
<keyword evidence="10 13" id="KW-0472">Membrane</keyword>
<dbReference type="Proteomes" id="UP000038045">
    <property type="component" value="Unplaced"/>
</dbReference>
<comment type="similarity">
    <text evidence="3">Belongs to the OST3/OST6 family.</text>
</comment>
<keyword evidence="8" id="KW-0460">Magnesium</keyword>
<sequence>MLEFWKSLIWLTLCFTITHQAAQLTLEDRIVNLQDSLYKKPVMNLNTEKFKMYVTQTPRNYSIIAMFTALSPQMNCHVCGPANDEFQLVANSYRYQYFEAKKLYFVLVDYADAPEVFASLNLNTAPAFYHFPAKGSRKSGDKMDVQAIGFEAEVIARFVKERTEININVVRPPSYGAPALILLFILMIMSILYIRRDNLDFIYNKTAWGIFCLFLVFAFMSGQMWNHIRGPPFAINNQKTGGATFIHSSTQYQLISETYIVAALYAAVAVGFIILNDTAQVDNSENAKSSTFVKRNVIVIIGLGITLICFSLLLSVFRSKHRGYPYSLLFT</sequence>
<dbReference type="GO" id="GO:0018279">
    <property type="term" value="P:protein N-linked glycosylation via asparagine"/>
    <property type="evidence" value="ECO:0007669"/>
    <property type="project" value="TreeGrafter"/>
</dbReference>
<accession>A0A0N5A4V2</accession>
<evidence type="ECO:0000256" key="7">
    <source>
        <dbReference type="ARBA" id="ARBA00022824"/>
    </source>
</evidence>
<dbReference type="Pfam" id="PF04756">
    <property type="entry name" value="OST3_OST6"/>
    <property type="match status" value="1"/>
</dbReference>
<evidence type="ECO:0000256" key="4">
    <source>
        <dbReference type="ARBA" id="ARBA00022448"/>
    </source>
</evidence>
<evidence type="ECO:0000256" key="3">
    <source>
        <dbReference type="ARBA" id="ARBA00009561"/>
    </source>
</evidence>
<keyword evidence="11" id="KW-1015">Disulfide bond</keyword>
<evidence type="ECO:0000256" key="14">
    <source>
        <dbReference type="SAM" id="SignalP"/>
    </source>
</evidence>
<dbReference type="SUPFAM" id="SSF52833">
    <property type="entry name" value="Thioredoxin-like"/>
    <property type="match status" value="1"/>
</dbReference>
<feature type="chain" id="PRO_5005892779" evidence="14">
    <location>
        <begin position="24"/>
        <end position="331"/>
    </location>
</feature>
<dbReference type="WBParaSite" id="PTRK_0001673600.1">
    <property type="protein sequence ID" value="PTRK_0001673600.1"/>
    <property type="gene ID" value="PTRK_0001673600"/>
</dbReference>
<name>A0A0N5A4V2_PARTI</name>
<dbReference type="STRING" id="131310.A0A0N5A4V2"/>
<organism evidence="15 16">
    <name type="scientific">Parastrongyloides trichosuri</name>
    <name type="common">Possum-specific nematode worm</name>
    <dbReference type="NCBI Taxonomy" id="131310"/>
    <lineage>
        <taxon>Eukaryota</taxon>
        <taxon>Metazoa</taxon>
        <taxon>Ecdysozoa</taxon>
        <taxon>Nematoda</taxon>
        <taxon>Chromadorea</taxon>
        <taxon>Rhabditida</taxon>
        <taxon>Tylenchina</taxon>
        <taxon>Panagrolaimomorpha</taxon>
        <taxon>Strongyloidoidea</taxon>
        <taxon>Strongyloididae</taxon>
        <taxon>Parastrongyloides</taxon>
    </lineage>
</organism>
<evidence type="ECO:0000256" key="13">
    <source>
        <dbReference type="SAM" id="Phobius"/>
    </source>
</evidence>
<comment type="pathway">
    <text evidence="12">Protein modification.</text>
</comment>
<evidence type="ECO:0000313" key="15">
    <source>
        <dbReference type="Proteomes" id="UP000038045"/>
    </source>
</evidence>
<evidence type="ECO:0000256" key="12">
    <source>
        <dbReference type="ARBA" id="ARBA00043952"/>
    </source>
</evidence>
<keyword evidence="9 13" id="KW-1133">Transmembrane helix</keyword>
<evidence type="ECO:0000256" key="6">
    <source>
        <dbReference type="ARBA" id="ARBA00022729"/>
    </source>
</evidence>
<evidence type="ECO:0000256" key="2">
    <source>
        <dbReference type="ARBA" id="ARBA00004477"/>
    </source>
</evidence>
<evidence type="ECO:0000313" key="16">
    <source>
        <dbReference type="WBParaSite" id="PTRK_0001673600.1"/>
    </source>
</evidence>
<feature type="transmembrane region" description="Helical" evidence="13">
    <location>
        <begin position="297"/>
        <end position="317"/>
    </location>
</feature>
<dbReference type="InterPro" id="IPR036249">
    <property type="entry name" value="Thioredoxin-like_sf"/>
</dbReference>
<proteinExistence type="inferred from homology"/>
<dbReference type="AlphaFoldDB" id="A0A0N5A4V2"/>
<keyword evidence="5 13" id="KW-0812">Transmembrane</keyword>
<comment type="function">
    <text evidence="1">Subunit of the oligosaccharyl transferase (OST) complex that catalyzes the initial transfer of a defined glycan (Glc(3)Man(9)GlcNAc(2) in eukaryotes) from the lipid carrier dolichol-pyrophosphate to an asparagine residue within an Asn-X-Ser/Thr consensus motif in nascent polypeptide chains, the first step in protein N-glycosylation. N-glycosylation occurs cotranslationally and the complex associates with the Sec61 complex at the channel-forming translocon complex that mediates protein translocation across the endoplasmic reticulum (ER). All subunits are required for a maximal enzyme activity.</text>
</comment>
<evidence type="ECO:0000256" key="5">
    <source>
        <dbReference type="ARBA" id="ARBA00022692"/>
    </source>
</evidence>
<dbReference type="InterPro" id="IPR021149">
    <property type="entry name" value="OligosaccharylTrfase_OST3/OST6"/>
</dbReference>
<feature type="signal peptide" evidence="14">
    <location>
        <begin position="1"/>
        <end position="23"/>
    </location>
</feature>
<keyword evidence="4" id="KW-0813">Transport</keyword>
<dbReference type="GO" id="GO:0015693">
    <property type="term" value="P:magnesium ion transport"/>
    <property type="evidence" value="ECO:0007669"/>
    <property type="project" value="UniProtKB-ARBA"/>
</dbReference>
<feature type="transmembrane region" description="Helical" evidence="13">
    <location>
        <begin position="175"/>
        <end position="194"/>
    </location>
</feature>
<comment type="subcellular location">
    <subcellularLocation>
        <location evidence="2">Endoplasmic reticulum membrane</location>
        <topology evidence="2">Multi-pass membrane protein</topology>
    </subcellularLocation>
</comment>
<evidence type="ECO:0000256" key="11">
    <source>
        <dbReference type="ARBA" id="ARBA00023157"/>
    </source>
</evidence>
<keyword evidence="6 14" id="KW-0732">Signal</keyword>
<feature type="transmembrane region" description="Helical" evidence="13">
    <location>
        <begin position="258"/>
        <end position="276"/>
    </location>
</feature>
<evidence type="ECO:0000256" key="9">
    <source>
        <dbReference type="ARBA" id="ARBA00022989"/>
    </source>
</evidence>
<dbReference type="GO" id="GO:0008250">
    <property type="term" value="C:oligosaccharyltransferase complex"/>
    <property type="evidence" value="ECO:0007669"/>
    <property type="project" value="TreeGrafter"/>
</dbReference>
<evidence type="ECO:0000256" key="1">
    <source>
        <dbReference type="ARBA" id="ARBA00002791"/>
    </source>
</evidence>
<dbReference type="PANTHER" id="PTHR12692">
    <property type="entry name" value="DOLICHYL-DIPHOSPHOOLIGOSACCHARIDE--PROTEIN GLYCOSYLTRANSFERASE-RELATED"/>
    <property type="match status" value="1"/>
</dbReference>
<feature type="transmembrane region" description="Helical" evidence="13">
    <location>
        <begin position="206"/>
        <end position="225"/>
    </location>
</feature>
<keyword evidence="7" id="KW-0256">Endoplasmic reticulum</keyword>
<protein>
    <submittedName>
        <fullName evidence="16">Magnesium transporter protein 1</fullName>
    </submittedName>
</protein>
<dbReference type="FunFam" id="3.40.30.10:FF:000009">
    <property type="entry name" value="Tumor suppressor candidate 3"/>
    <property type="match status" value="1"/>
</dbReference>
<keyword evidence="15" id="KW-1185">Reference proteome</keyword>
<reference evidence="16" key="1">
    <citation type="submission" date="2017-02" db="UniProtKB">
        <authorList>
            <consortium name="WormBaseParasite"/>
        </authorList>
    </citation>
    <scope>IDENTIFICATION</scope>
</reference>
<evidence type="ECO:0000256" key="8">
    <source>
        <dbReference type="ARBA" id="ARBA00022842"/>
    </source>
</evidence>
<dbReference type="Gene3D" id="3.40.30.10">
    <property type="entry name" value="Glutaredoxin"/>
    <property type="match status" value="1"/>
</dbReference>
<evidence type="ECO:0000256" key="10">
    <source>
        <dbReference type="ARBA" id="ARBA00023136"/>
    </source>
</evidence>